<organism evidence="8 9">
    <name type="scientific">Nocardiopsis alborubida</name>
    <dbReference type="NCBI Taxonomy" id="146802"/>
    <lineage>
        <taxon>Bacteria</taxon>
        <taxon>Bacillati</taxon>
        <taxon>Actinomycetota</taxon>
        <taxon>Actinomycetes</taxon>
        <taxon>Streptosporangiales</taxon>
        <taxon>Nocardiopsidaceae</taxon>
        <taxon>Nocardiopsis</taxon>
    </lineage>
</organism>
<dbReference type="PRINTS" id="PR00038">
    <property type="entry name" value="HTHLUXR"/>
</dbReference>
<evidence type="ECO:0000313" key="9">
    <source>
        <dbReference type="Proteomes" id="UP000553209"/>
    </source>
</evidence>
<dbReference type="PROSITE" id="PS00622">
    <property type="entry name" value="HTH_LUXR_1"/>
    <property type="match status" value="1"/>
</dbReference>
<dbReference type="Proteomes" id="UP000553209">
    <property type="component" value="Unassembled WGS sequence"/>
</dbReference>
<dbReference type="EMBL" id="JAAXPG010000004">
    <property type="protein sequence ID" value="NKY97287.1"/>
    <property type="molecule type" value="Genomic_DNA"/>
</dbReference>
<dbReference type="InterPro" id="IPR016032">
    <property type="entry name" value="Sig_transdc_resp-reg_C-effctor"/>
</dbReference>
<dbReference type="GO" id="GO:0000160">
    <property type="term" value="P:phosphorelay signal transduction system"/>
    <property type="evidence" value="ECO:0007669"/>
    <property type="project" value="InterPro"/>
</dbReference>
<dbReference type="InterPro" id="IPR011006">
    <property type="entry name" value="CheY-like_superfamily"/>
</dbReference>
<dbReference type="Pfam" id="PF00196">
    <property type="entry name" value="GerE"/>
    <property type="match status" value="1"/>
</dbReference>
<keyword evidence="3" id="KW-0238">DNA-binding</keyword>
<comment type="caution">
    <text evidence="8">The sequence shown here is derived from an EMBL/GenBank/DDBJ whole genome shotgun (WGS) entry which is preliminary data.</text>
</comment>
<sequence>MTRVLIIGDQDVVRLGLCTAFEATDDIKVVGTTGDLRGAVARARQLRPDVAVVDMVALGERGNGVVRELAELDDPRVRVLALAVPNERDNLVSCLRAGACGYILTGSDMSVITDAVRSLREGHTVLDPAVVGTVVEEFVRYEAAVCVGTGDDPDSCWKEQFTDREKDVVGLVATGASNAEIAGVLGLSETTIKSHVSSVLAKRGLRNRVQLVVWAFRSGLVPVRSRDAVL</sequence>
<dbReference type="CDD" id="cd17535">
    <property type="entry name" value="REC_NarL-like"/>
    <property type="match status" value="1"/>
</dbReference>
<evidence type="ECO:0000256" key="2">
    <source>
        <dbReference type="ARBA" id="ARBA00023015"/>
    </source>
</evidence>
<evidence type="ECO:0000256" key="3">
    <source>
        <dbReference type="ARBA" id="ARBA00023125"/>
    </source>
</evidence>
<keyword evidence="9" id="KW-1185">Reference proteome</keyword>
<dbReference type="InterPro" id="IPR001789">
    <property type="entry name" value="Sig_transdc_resp-reg_receiver"/>
</dbReference>
<dbReference type="PANTHER" id="PTHR44688:SF16">
    <property type="entry name" value="DNA-BINDING TRANSCRIPTIONAL ACTIVATOR DEVR_DOSR"/>
    <property type="match status" value="1"/>
</dbReference>
<feature type="domain" description="Response regulatory" evidence="7">
    <location>
        <begin position="3"/>
        <end position="120"/>
    </location>
</feature>
<gene>
    <name evidence="8" type="ORF">HGB44_06315</name>
</gene>
<dbReference type="Pfam" id="PF00072">
    <property type="entry name" value="Response_reg"/>
    <property type="match status" value="1"/>
</dbReference>
<proteinExistence type="predicted"/>
<evidence type="ECO:0000256" key="1">
    <source>
        <dbReference type="ARBA" id="ARBA00022553"/>
    </source>
</evidence>
<feature type="domain" description="HTH luxR-type" evidence="6">
    <location>
        <begin position="154"/>
        <end position="219"/>
    </location>
</feature>
<dbReference type="CDD" id="cd06170">
    <property type="entry name" value="LuxR_C_like"/>
    <property type="match status" value="1"/>
</dbReference>
<reference evidence="8 9" key="1">
    <citation type="submission" date="2020-04" db="EMBL/GenBank/DDBJ databases">
        <title>MicrobeNet Type strains.</title>
        <authorList>
            <person name="Nicholson A.C."/>
        </authorList>
    </citation>
    <scope>NUCLEOTIDE SEQUENCE [LARGE SCALE GENOMIC DNA]</scope>
    <source>
        <strain evidence="8 9">ATCC 23612</strain>
    </source>
</reference>
<evidence type="ECO:0000259" key="6">
    <source>
        <dbReference type="PROSITE" id="PS50043"/>
    </source>
</evidence>
<keyword evidence="4" id="KW-0804">Transcription</keyword>
<keyword evidence="2" id="KW-0805">Transcription regulation</keyword>
<evidence type="ECO:0000259" key="7">
    <source>
        <dbReference type="PROSITE" id="PS50110"/>
    </source>
</evidence>
<dbReference type="SMART" id="SM00448">
    <property type="entry name" value="REC"/>
    <property type="match status" value="1"/>
</dbReference>
<dbReference type="SUPFAM" id="SSF52172">
    <property type="entry name" value="CheY-like"/>
    <property type="match status" value="1"/>
</dbReference>
<accession>A0A7X6M9S2</accession>
<dbReference type="Gene3D" id="3.40.50.2300">
    <property type="match status" value="1"/>
</dbReference>
<dbReference type="PROSITE" id="PS50110">
    <property type="entry name" value="RESPONSE_REGULATORY"/>
    <property type="match status" value="1"/>
</dbReference>
<evidence type="ECO:0000256" key="5">
    <source>
        <dbReference type="PROSITE-ProRule" id="PRU00169"/>
    </source>
</evidence>
<dbReference type="SUPFAM" id="SSF46894">
    <property type="entry name" value="C-terminal effector domain of the bipartite response regulators"/>
    <property type="match status" value="1"/>
</dbReference>
<feature type="modified residue" description="4-aspartylphosphate" evidence="5">
    <location>
        <position position="54"/>
    </location>
</feature>
<protein>
    <submittedName>
        <fullName evidence="8">Response regulator transcription factor</fullName>
    </submittedName>
</protein>
<dbReference type="PROSITE" id="PS50043">
    <property type="entry name" value="HTH_LUXR_2"/>
    <property type="match status" value="1"/>
</dbReference>
<dbReference type="InterPro" id="IPR058245">
    <property type="entry name" value="NreC/VraR/RcsB-like_REC"/>
</dbReference>
<dbReference type="SMART" id="SM00421">
    <property type="entry name" value="HTH_LUXR"/>
    <property type="match status" value="1"/>
</dbReference>
<name>A0A7X6M9S2_9ACTN</name>
<dbReference type="PANTHER" id="PTHR44688">
    <property type="entry name" value="DNA-BINDING TRANSCRIPTIONAL ACTIVATOR DEVR_DOSR"/>
    <property type="match status" value="1"/>
</dbReference>
<dbReference type="InterPro" id="IPR000792">
    <property type="entry name" value="Tscrpt_reg_LuxR_C"/>
</dbReference>
<dbReference type="AlphaFoldDB" id="A0A7X6M9S2"/>
<dbReference type="GO" id="GO:0006355">
    <property type="term" value="P:regulation of DNA-templated transcription"/>
    <property type="evidence" value="ECO:0007669"/>
    <property type="project" value="InterPro"/>
</dbReference>
<evidence type="ECO:0000256" key="4">
    <source>
        <dbReference type="ARBA" id="ARBA00023163"/>
    </source>
</evidence>
<keyword evidence="1 5" id="KW-0597">Phosphoprotein</keyword>
<dbReference type="GO" id="GO:0003677">
    <property type="term" value="F:DNA binding"/>
    <property type="evidence" value="ECO:0007669"/>
    <property type="project" value="UniProtKB-KW"/>
</dbReference>
<evidence type="ECO:0000313" key="8">
    <source>
        <dbReference type="EMBL" id="NKY97287.1"/>
    </source>
</evidence>